<keyword evidence="4 5" id="KW-1015">Disulfide bond</keyword>
<keyword evidence="3" id="KW-0677">Repeat</keyword>
<dbReference type="EMBL" id="CALNXI010003327">
    <property type="protein sequence ID" value="CAH3192908.1"/>
    <property type="molecule type" value="Genomic_DNA"/>
</dbReference>
<dbReference type="InterPro" id="IPR001881">
    <property type="entry name" value="EGF-like_Ca-bd_dom"/>
</dbReference>
<comment type="caution">
    <text evidence="7">The sequence shown here is derived from an EMBL/GenBank/DDBJ whole genome shotgun (WGS) entry which is preliminary data.</text>
</comment>
<dbReference type="PROSITE" id="PS01186">
    <property type="entry name" value="EGF_2"/>
    <property type="match status" value="1"/>
</dbReference>
<dbReference type="Gene3D" id="2.10.25.10">
    <property type="entry name" value="Laminin"/>
    <property type="match status" value="3"/>
</dbReference>
<keyword evidence="2" id="KW-0732">Signal</keyword>
<dbReference type="Pfam" id="PF07645">
    <property type="entry name" value="EGF_CA"/>
    <property type="match status" value="2"/>
</dbReference>
<dbReference type="PANTHER" id="PTHR24034:SF209">
    <property type="entry name" value="EGF-LIKE DOMAIN-CONTAINING PROTEIN"/>
    <property type="match status" value="1"/>
</dbReference>
<dbReference type="InterPro" id="IPR049883">
    <property type="entry name" value="NOTCH1_EGF-like"/>
</dbReference>
<dbReference type="SUPFAM" id="SSF57184">
    <property type="entry name" value="Growth factor receptor domain"/>
    <property type="match status" value="1"/>
</dbReference>
<dbReference type="InterPro" id="IPR009030">
    <property type="entry name" value="Growth_fac_rcpt_cys_sf"/>
</dbReference>
<gene>
    <name evidence="7" type="ORF">PEVE_00024818</name>
</gene>
<proteinExistence type="predicted"/>
<dbReference type="PROSITE" id="PS00010">
    <property type="entry name" value="ASX_HYDROXYL"/>
    <property type="match status" value="2"/>
</dbReference>
<dbReference type="SMART" id="SM00179">
    <property type="entry name" value="EGF_CA"/>
    <property type="match status" value="2"/>
</dbReference>
<evidence type="ECO:0000256" key="4">
    <source>
        <dbReference type="ARBA" id="ARBA00023157"/>
    </source>
</evidence>
<protein>
    <recommendedName>
        <fullName evidence="6">EGF-like domain-containing protein</fullName>
    </recommendedName>
</protein>
<dbReference type="CDD" id="cd00054">
    <property type="entry name" value="EGF_CA"/>
    <property type="match status" value="1"/>
</dbReference>
<dbReference type="InterPro" id="IPR000742">
    <property type="entry name" value="EGF"/>
</dbReference>
<evidence type="ECO:0000256" key="2">
    <source>
        <dbReference type="ARBA" id="ARBA00022729"/>
    </source>
</evidence>
<dbReference type="PROSITE" id="PS01187">
    <property type="entry name" value="EGF_CA"/>
    <property type="match status" value="1"/>
</dbReference>
<evidence type="ECO:0000256" key="1">
    <source>
        <dbReference type="ARBA" id="ARBA00022536"/>
    </source>
</evidence>
<evidence type="ECO:0000313" key="8">
    <source>
        <dbReference type="Proteomes" id="UP001159427"/>
    </source>
</evidence>
<feature type="domain" description="EGF-like" evidence="6">
    <location>
        <begin position="85"/>
        <end position="128"/>
    </location>
</feature>
<sequence length="131" mass="14830">MNGDPCPGENNLFQVGFTDKRYRCVCRDGYKHRGRATDQCEDIDECEEGIHNCQQDENSECKNEGGSFRCDCKTGFEKVGGTCKDVDECQSDDPRRCSHKSNMECINTPGSFRCKCFRGFTRHGKDCQCKG</sequence>
<dbReference type="SMART" id="SM00181">
    <property type="entry name" value="EGF"/>
    <property type="match status" value="2"/>
</dbReference>
<keyword evidence="1 5" id="KW-0245">EGF-like domain</keyword>
<evidence type="ECO:0000259" key="6">
    <source>
        <dbReference type="PROSITE" id="PS50026"/>
    </source>
</evidence>
<dbReference type="Proteomes" id="UP001159427">
    <property type="component" value="Unassembled WGS sequence"/>
</dbReference>
<name>A0ABN8SN62_9CNID</name>
<evidence type="ECO:0000256" key="3">
    <source>
        <dbReference type="ARBA" id="ARBA00022737"/>
    </source>
</evidence>
<reference evidence="7 8" key="1">
    <citation type="submission" date="2022-05" db="EMBL/GenBank/DDBJ databases">
        <authorList>
            <consortium name="Genoscope - CEA"/>
            <person name="William W."/>
        </authorList>
    </citation>
    <scope>NUCLEOTIDE SEQUENCE [LARGE SCALE GENOMIC DNA]</scope>
</reference>
<comment type="caution">
    <text evidence="5">Lacks conserved residue(s) required for the propagation of feature annotation.</text>
</comment>
<feature type="disulfide bond" evidence="5">
    <location>
        <begin position="53"/>
        <end position="70"/>
    </location>
</feature>
<feature type="disulfide bond" evidence="5">
    <location>
        <begin position="97"/>
        <end position="114"/>
    </location>
</feature>
<evidence type="ECO:0000313" key="7">
    <source>
        <dbReference type="EMBL" id="CAH3192908.1"/>
    </source>
</evidence>
<evidence type="ECO:0000256" key="5">
    <source>
        <dbReference type="PROSITE-ProRule" id="PRU00076"/>
    </source>
</evidence>
<organism evidence="7 8">
    <name type="scientific">Porites evermanni</name>
    <dbReference type="NCBI Taxonomy" id="104178"/>
    <lineage>
        <taxon>Eukaryota</taxon>
        <taxon>Metazoa</taxon>
        <taxon>Cnidaria</taxon>
        <taxon>Anthozoa</taxon>
        <taxon>Hexacorallia</taxon>
        <taxon>Scleractinia</taxon>
        <taxon>Fungiina</taxon>
        <taxon>Poritidae</taxon>
        <taxon>Porites</taxon>
    </lineage>
</organism>
<keyword evidence="8" id="KW-1185">Reference proteome</keyword>
<dbReference type="PANTHER" id="PTHR24034">
    <property type="entry name" value="EGF-LIKE DOMAIN-CONTAINING PROTEIN"/>
    <property type="match status" value="1"/>
</dbReference>
<dbReference type="InterPro" id="IPR018097">
    <property type="entry name" value="EGF_Ca-bd_CS"/>
</dbReference>
<feature type="domain" description="EGF-like" evidence="6">
    <location>
        <begin position="42"/>
        <end position="84"/>
    </location>
</feature>
<dbReference type="InterPro" id="IPR000152">
    <property type="entry name" value="EGF-type_Asp/Asn_hydroxyl_site"/>
</dbReference>
<dbReference type="PROSITE" id="PS50026">
    <property type="entry name" value="EGF_3"/>
    <property type="match status" value="2"/>
</dbReference>
<dbReference type="InterPro" id="IPR050751">
    <property type="entry name" value="ECM_structural_protein"/>
</dbReference>
<accession>A0ABN8SN62</accession>